<protein>
    <recommendedName>
        <fullName evidence="1">Butirosin biosynthesis protein H N-terminal domain-containing protein</fullName>
    </recommendedName>
</protein>
<sequence length="345" mass="40443">MTTKGIIRNIKAWNDLYFKNCYYSALFPVILQFKKSITPVLLNDIYTYKEGDDSTQGFISMEHQSIKEMDDILKDMGINSQVKSTTNVIQELKNSIDANRPVLLFIDCFYEKIRFDAYNKHHWVHIVLVYGYDDEIQAFDILEHKYATGFTYDEFKFSYEDAQNCYEGYLRNLSRTDFTGYIEYSLDPEFKDREYTPDDEKNNIASFIDTITSRKTDIFEGIATLRTFADNFEDRVLNNNLFSDKNMVEKINQQLNHFRVSKSVERYRLLKVFGEGNPAAALADELLEHWGYIAGVFGKCGNSEKLNKAYSDSITKKVKNLPELEERYFTSLFQVLEEWRVKTCD</sequence>
<dbReference type="Pfam" id="PF14399">
    <property type="entry name" value="BtrH_N"/>
    <property type="match status" value="1"/>
</dbReference>
<gene>
    <name evidence="2" type="ORF">Back11_19410</name>
</gene>
<dbReference type="EMBL" id="AP019308">
    <property type="protein sequence ID" value="BBH20596.1"/>
    <property type="molecule type" value="Genomic_DNA"/>
</dbReference>
<dbReference type="RefSeq" id="WP_125655758.1">
    <property type="nucleotide sequence ID" value="NZ_AP019308.1"/>
</dbReference>
<dbReference type="Proteomes" id="UP000275368">
    <property type="component" value="Chromosome"/>
</dbReference>
<dbReference type="KEGG" id="pbk:Back11_19410"/>
<accession>A0A3G9IQE4</accession>
<evidence type="ECO:0000313" key="2">
    <source>
        <dbReference type="EMBL" id="BBH20596.1"/>
    </source>
</evidence>
<organism evidence="2 3">
    <name type="scientific">Paenibacillus baekrokdamisoli</name>
    <dbReference type="NCBI Taxonomy" id="1712516"/>
    <lineage>
        <taxon>Bacteria</taxon>
        <taxon>Bacillati</taxon>
        <taxon>Bacillota</taxon>
        <taxon>Bacilli</taxon>
        <taxon>Bacillales</taxon>
        <taxon>Paenibacillaceae</taxon>
        <taxon>Paenibacillus</taxon>
    </lineage>
</organism>
<dbReference type="InterPro" id="IPR026935">
    <property type="entry name" value="BtrH_N"/>
</dbReference>
<feature type="domain" description="Butirosin biosynthesis protein H N-terminal" evidence="1">
    <location>
        <begin position="66"/>
        <end position="138"/>
    </location>
</feature>
<keyword evidence="3" id="KW-1185">Reference proteome</keyword>
<proteinExistence type="predicted"/>
<reference evidence="2 3" key="1">
    <citation type="submission" date="2018-11" db="EMBL/GenBank/DDBJ databases">
        <title>Complete genome sequence of Paenibacillus baekrokdamisoli strain KCTC 33723.</title>
        <authorList>
            <person name="Kang S.W."/>
            <person name="Lee K.C."/>
            <person name="Kim K.K."/>
            <person name="Kim J.S."/>
            <person name="Kim D.S."/>
            <person name="Ko S.H."/>
            <person name="Yang S.H."/>
            <person name="Lee J.S."/>
        </authorList>
    </citation>
    <scope>NUCLEOTIDE SEQUENCE [LARGE SCALE GENOMIC DNA]</scope>
    <source>
        <strain evidence="2 3">KCTC 33723</strain>
    </source>
</reference>
<dbReference type="AlphaFoldDB" id="A0A3G9IQE4"/>
<evidence type="ECO:0000313" key="3">
    <source>
        <dbReference type="Proteomes" id="UP000275368"/>
    </source>
</evidence>
<dbReference type="OrthoDB" id="1737154at2"/>
<name>A0A3G9IQE4_9BACL</name>
<evidence type="ECO:0000259" key="1">
    <source>
        <dbReference type="Pfam" id="PF14399"/>
    </source>
</evidence>